<dbReference type="Proteomes" id="UP000507222">
    <property type="component" value="Unassembled WGS sequence"/>
</dbReference>
<gene>
    <name evidence="1" type="ORF">CURHAP_LOCUS45077</name>
</gene>
<evidence type="ECO:0000313" key="1">
    <source>
        <dbReference type="EMBL" id="CAB4287195.1"/>
    </source>
</evidence>
<name>A0A6J5VI71_PRUAR</name>
<sequence length="75" mass="8250">MLLLPPPPRHRLPPPLAQPWLISSSLLNPIIYLLWTAQLRPFLIGHGLLKYVDGSTCAPAKTLIVSDSTVPAPKF</sequence>
<proteinExistence type="predicted"/>
<protein>
    <submittedName>
        <fullName evidence="1">Uncharacterized protein</fullName>
    </submittedName>
</protein>
<evidence type="ECO:0000313" key="2">
    <source>
        <dbReference type="Proteomes" id="UP000507222"/>
    </source>
</evidence>
<accession>A0A6J5VI71</accession>
<organism evidence="1 2">
    <name type="scientific">Prunus armeniaca</name>
    <name type="common">Apricot</name>
    <name type="synonym">Armeniaca vulgaris</name>
    <dbReference type="NCBI Taxonomy" id="36596"/>
    <lineage>
        <taxon>Eukaryota</taxon>
        <taxon>Viridiplantae</taxon>
        <taxon>Streptophyta</taxon>
        <taxon>Embryophyta</taxon>
        <taxon>Tracheophyta</taxon>
        <taxon>Spermatophyta</taxon>
        <taxon>Magnoliopsida</taxon>
        <taxon>eudicotyledons</taxon>
        <taxon>Gunneridae</taxon>
        <taxon>Pentapetalae</taxon>
        <taxon>rosids</taxon>
        <taxon>fabids</taxon>
        <taxon>Rosales</taxon>
        <taxon>Rosaceae</taxon>
        <taxon>Amygdaloideae</taxon>
        <taxon>Amygdaleae</taxon>
        <taxon>Prunus</taxon>
    </lineage>
</organism>
<reference evidence="1 2" key="1">
    <citation type="submission" date="2020-05" db="EMBL/GenBank/DDBJ databases">
        <authorList>
            <person name="Campoy J."/>
            <person name="Schneeberger K."/>
            <person name="Spophaly S."/>
        </authorList>
    </citation>
    <scope>NUCLEOTIDE SEQUENCE [LARGE SCALE GENOMIC DNA]</scope>
    <source>
        <strain evidence="1">PruArmRojPasFocal</strain>
    </source>
</reference>
<dbReference type="EMBL" id="CAEKDK010000007">
    <property type="protein sequence ID" value="CAB4287195.1"/>
    <property type="molecule type" value="Genomic_DNA"/>
</dbReference>
<dbReference type="AlphaFoldDB" id="A0A6J5VI71"/>